<feature type="compositionally biased region" description="Low complexity" evidence="1">
    <location>
        <begin position="527"/>
        <end position="544"/>
    </location>
</feature>
<comment type="caution">
    <text evidence="2">The sequence shown here is derived from an EMBL/GenBank/DDBJ whole genome shotgun (WGS) entry which is preliminary data.</text>
</comment>
<accession>A0AAD2HNK3</accession>
<reference evidence="2" key="1">
    <citation type="submission" date="2023-11" db="EMBL/GenBank/DDBJ databases">
        <authorList>
            <person name="De Vega J J."/>
            <person name="De Vega J J."/>
        </authorList>
    </citation>
    <scope>NUCLEOTIDE SEQUENCE</scope>
</reference>
<name>A0AAD2HNK3_9AGAR</name>
<sequence length="645" mass="72498">MPRPFPPHVGQTSELVHKISLRNPANKKLNKKGTAYLQQMDNPTKPLEMLRVVARRVSKAERDERMDITQALTPVKQYMAGFTRPGDLRSSNWFPGGAYLTRNKKYEEPPEEAYRPHTVYILESRYDVRYGHGRPEAPEYIYGACREEDFPSALKNYNSKNAPRETLDTMDNARWPSGPQSSRLRRTAWWTSATELNTVLMELGREPASNSNGVEGDTRHTSPFRHATSSESPASLHTSHATPVTYSKEKRAIVSRGEYLMTLDDRPFWRPLFTATFATRPLALSYLRLIKGRATGTPFYVDIPERQSALSFGTCMRQTRLHRAMDLVVTMTELLGGARGGFVGIRCDPSGYGRGIGGEGLDRPLPQRIRSIQVGIGRWTPLALELKALLRHRLETSAVGENTTEIFILDEHGGRRRKDGGDIVPWRPRELTSTDILVQQQWYMDFRTLKTAASSFLRYSQAFTGSPTSQTWGFVGEDSLAEPKPARETATEKEEDEQDHDESEDDEGYRSEEDELSSDSSPPVVFVRSPHPSVSPGSVISSLSQTLRDNPPSDIDVDLLPPFVLCSPAGEPIYGPRDDRGQIVLDQMDFKLPWHVARALVQHRLDSICLSKMQELASVAAVSHSSVFYPVLGYEEGRLADALYN</sequence>
<proteinExistence type="predicted"/>
<evidence type="ECO:0000256" key="1">
    <source>
        <dbReference type="SAM" id="MobiDB-lite"/>
    </source>
</evidence>
<feature type="compositionally biased region" description="Polar residues" evidence="1">
    <location>
        <begin position="227"/>
        <end position="242"/>
    </location>
</feature>
<evidence type="ECO:0000313" key="3">
    <source>
        <dbReference type="Proteomes" id="UP001295794"/>
    </source>
</evidence>
<organism evidence="2 3">
    <name type="scientific">Mycena citricolor</name>
    <dbReference type="NCBI Taxonomy" id="2018698"/>
    <lineage>
        <taxon>Eukaryota</taxon>
        <taxon>Fungi</taxon>
        <taxon>Dikarya</taxon>
        <taxon>Basidiomycota</taxon>
        <taxon>Agaricomycotina</taxon>
        <taxon>Agaricomycetes</taxon>
        <taxon>Agaricomycetidae</taxon>
        <taxon>Agaricales</taxon>
        <taxon>Marasmiineae</taxon>
        <taxon>Mycenaceae</taxon>
        <taxon>Mycena</taxon>
    </lineage>
</organism>
<protein>
    <submittedName>
        <fullName evidence="2">Uncharacterized protein</fullName>
    </submittedName>
</protein>
<dbReference type="Proteomes" id="UP001295794">
    <property type="component" value="Unassembled WGS sequence"/>
</dbReference>
<gene>
    <name evidence="2" type="ORF">MYCIT1_LOCUS27226</name>
</gene>
<dbReference type="AlphaFoldDB" id="A0AAD2HNK3"/>
<keyword evidence="3" id="KW-1185">Reference proteome</keyword>
<feature type="region of interest" description="Disordered" evidence="1">
    <location>
        <begin position="468"/>
        <end position="547"/>
    </location>
</feature>
<feature type="region of interest" description="Disordered" evidence="1">
    <location>
        <begin position="205"/>
        <end position="242"/>
    </location>
</feature>
<feature type="compositionally biased region" description="Acidic residues" evidence="1">
    <location>
        <begin position="493"/>
        <end position="517"/>
    </location>
</feature>
<dbReference type="EMBL" id="CAVNYO010000421">
    <property type="protein sequence ID" value="CAK5278013.1"/>
    <property type="molecule type" value="Genomic_DNA"/>
</dbReference>
<evidence type="ECO:0000313" key="2">
    <source>
        <dbReference type="EMBL" id="CAK5278013.1"/>
    </source>
</evidence>